<name>A0ABX7BJX8_9PROT</name>
<protein>
    <submittedName>
        <fullName evidence="1">Uncharacterized protein</fullName>
    </submittedName>
</protein>
<keyword evidence="2" id="KW-1185">Reference proteome</keyword>
<gene>
    <name evidence="1" type="ORF">IGS68_33530</name>
</gene>
<sequence>MDDDLDFPDEFTVSFLDLDDFLDAIEDAGAPAEDYIVDLVEAAALDLVLPSTFLPSCEFDRMVREMSKDLALIIRQRAGLPAGEDDLLALRIALATREQARVLACMPVGHA</sequence>
<dbReference type="RefSeq" id="WP_201083183.1">
    <property type="nucleotide sequence ID" value="NZ_CP067422.1"/>
</dbReference>
<reference evidence="1" key="1">
    <citation type="submission" date="2021-02" db="EMBL/GenBank/DDBJ databases">
        <title>Skermanella TT6 skin isolate.</title>
        <authorList>
            <person name="Lee K."/>
            <person name="Ganzorig M."/>
        </authorList>
    </citation>
    <scope>NUCLEOTIDE SEQUENCE</scope>
    <source>
        <strain evidence="1">TT6</strain>
    </source>
</reference>
<dbReference type="EMBL" id="CP067422">
    <property type="protein sequence ID" value="QQP93544.1"/>
    <property type="molecule type" value="Genomic_DNA"/>
</dbReference>
<accession>A0ABX7BJX8</accession>
<dbReference type="Proteomes" id="UP000595197">
    <property type="component" value="Plasmid pTT6-2"/>
</dbReference>
<evidence type="ECO:0000313" key="1">
    <source>
        <dbReference type="EMBL" id="QQP93544.1"/>
    </source>
</evidence>
<evidence type="ECO:0000313" key="2">
    <source>
        <dbReference type="Proteomes" id="UP000595197"/>
    </source>
</evidence>
<keyword evidence="1" id="KW-0614">Plasmid</keyword>
<organism evidence="1 2">
    <name type="scientific">Skermanella cutis</name>
    <dbReference type="NCBI Taxonomy" id="2775420"/>
    <lineage>
        <taxon>Bacteria</taxon>
        <taxon>Pseudomonadati</taxon>
        <taxon>Pseudomonadota</taxon>
        <taxon>Alphaproteobacteria</taxon>
        <taxon>Rhodospirillales</taxon>
        <taxon>Azospirillaceae</taxon>
        <taxon>Skermanella</taxon>
    </lineage>
</organism>
<geneLocation type="plasmid" evidence="1 2">
    <name>pTT6-2</name>
</geneLocation>
<proteinExistence type="predicted"/>